<evidence type="ECO:0000259" key="5">
    <source>
        <dbReference type="PROSITE" id="PS50045"/>
    </source>
</evidence>
<dbReference type="PRINTS" id="PR01590">
    <property type="entry name" value="HTHFIS"/>
</dbReference>
<dbReference type="EMBL" id="JAECSB010000082">
    <property type="protein sequence ID" value="MBH5145535.1"/>
    <property type="molecule type" value="Genomic_DNA"/>
</dbReference>
<keyword evidence="3" id="KW-0805">Transcription regulation</keyword>
<evidence type="ECO:0000313" key="6">
    <source>
        <dbReference type="EMBL" id="MBH5145535.1"/>
    </source>
</evidence>
<dbReference type="PANTHER" id="PTHR32071:SF122">
    <property type="entry name" value="SIGMA FACTOR"/>
    <property type="match status" value="1"/>
</dbReference>
<dbReference type="InterPro" id="IPR027417">
    <property type="entry name" value="P-loop_NTPase"/>
</dbReference>
<dbReference type="PROSITE" id="PS50045">
    <property type="entry name" value="SIGMA54_INTERACT_4"/>
    <property type="match status" value="1"/>
</dbReference>
<feature type="domain" description="Sigma-54 factor interaction" evidence="5">
    <location>
        <begin position="481"/>
        <end position="549"/>
    </location>
</feature>
<dbReference type="Gene3D" id="1.10.8.60">
    <property type="match status" value="1"/>
</dbReference>
<keyword evidence="7" id="KW-1185">Reference proteome</keyword>
<dbReference type="Gene3D" id="3.30.450.40">
    <property type="match status" value="1"/>
</dbReference>
<proteinExistence type="predicted"/>
<evidence type="ECO:0000256" key="4">
    <source>
        <dbReference type="ARBA" id="ARBA00023163"/>
    </source>
</evidence>
<dbReference type="InterPro" id="IPR002197">
    <property type="entry name" value="HTH_Fis"/>
</dbReference>
<accession>A0A8I1A3S4</accession>
<dbReference type="PANTHER" id="PTHR32071">
    <property type="entry name" value="TRANSCRIPTIONAL REGULATORY PROTEIN"/>
    <property type="match status" value="1"/>
</dbReference>
<name>A0A8I1A3S4_RHOER</name>
<protein>
    <submittedName>
        <fullName evidence="6">Transcriptional regulator</fullName>
    </submittedName>
</protein>
<dbReference type="InterPro" id="IPR009057">
    <property type="entry name" value="Homeodomain-like_sf"/>
</dbReference>
<dbReference type="GO" id="GO:0043565">
    <property type="term" value="F:sequence-specific DNA binding"/>
    <property type="evidence" value="ECO:0007669"/>
    <property type="project" value="InterPro"/>
</dbReference>
<gene>
    <name evidence="6" type="ORF">I3517_23340</name>
</gene>
<dbReference type="InterPro" id="IPR058031">
    <property type="entry name" value="AAA_lid_NorR"/>
</dbReference>
<dbReference type="Proteomes" id="UP000627573">
    <property type="component" value="Unassembled WGS sequence"/>
</dbReference>
<evidence type="ECO:0000256" key="1">
    <source>
        <dbReference type="ARBA" id="ARBA00022741"/>
    </source>
</evidence>
<dbReference type="SUPFAM" id="SSF46689">
    <property type="entry name" value="Homeodomain-like"/>
    <property type="match status" value="1"/>
</dbReference>
<evidence type="ECO:0000256" key="3">
    <source>
        <dbReference type="ARBA" id="ARBA00023015"/>
    </source>
</evidence>
<dbReference type="GO" id="GO:0005524">
    <property type="term" value="F:ATP binding"/>
    <property type="evidence" value="ECO:0007669"/>
    <property type="project" value="UniProtKB-KW"/>
</dbReference>
<dbReference type="GO" id="GO:0006355">
    <property type="term" value="P:regulation of DNA-templated transcription"/>
    <property type="evidence" value="ECO:0007669"/>
    <property type="project" value="InterPro"/>
</dbReference>
<comment type="caution">
    <text evidence="6">The sequence shown here is derived from an EMBL/GenBank/DDBJ whole genome shotgun (WGS) entry which is preliminary data.</text>
</comment>
<keyword evidence="2" id="KW-0067">ATP-binding</keyword>
<dbReference type="SUPFAM" id="SSF52540">
    <property type="entry name" value="P-loop containing nucleoside triphosphate hydrolases"/>
    <property type="match status" value="1"/>
</dbReference>
<evidence type="ECO:0000313" key="7">
    <source>
        <dbReference type="Proteomes" id="UP000627573"/>
    </source>
</evidence>
<keyword evidence="1" id="KW-0547">Nucleotide-binding</keyword>
<organism evidence="6 7">
    <name type="scientific">Rhodococcus erythropolis</name>
    <name type="common">Arthrobacter picolinophilus</name>
    <dbReference type="NCBI Taxonomy" id="1833"/>
    <lineage>
        <taxon>Bacteria</taxon>
        <taxon>Bacillati</taxon>
        <taxon>Actinomycetota</taxon>
        <taxon>Actinomycetes</taxon>
        <taxon>Mycobacteriales</taxon>
        <taxon>Nocardiaceae</taxon>
        <taxon>Rhodococcus</taxon>
        <taxon>Rhodococcus erythropolis group</taxon>
    </lineage>
</organism>
<dbReference type="Pfam" id="PF25601">
    <property type="entry name" value="AAA_lid_14"/>
    <property type="match status" value="1"/>
</dbReference>
<keyword evidence="4" id="KW-0804">Transcription</keyword>
<reference evidence="6 7" key="1">
    <citation type="submission" date="2020-12" db="EMBL/GenBank/DDBJ databases">
        <title>Draft genome sequence of furan degrading bacterial strain FUR100.</title>
        <authorList>
            <person name="Woiski C."/>
        </authorList>
    </citation>
    <scope>NUCLEOTIDE SEQUENCE [LARGE SCALE GENOMIC DNA]</scope>
    <source>
        <strain evidence="6 7">FUR100</strain>
    </source>
</reference>
<dbReference type="InterPro" id="IPR002078">
    <property type="entry name" value="Sigma_54_int"/>
</dbReference>
<sequence length="618" mass="67341">MAIEQVGRMEDTMMGIVDDTDSGDRKRARLGNRDVRLGGTDEFVAASWLRSQAAGVSPEGGDIRYIGDVDIASRLVHYAQPVLEKLIEYTEDVPLSVAVSDNKGRVLSRLDTNSAIGALVDTISLAPGFSYAESEVGTNGVGTVLESGRSVHIVGAAHFHERFQRYSCSGAPIRDPLSGHIEGVLDLTCLVEHSTPLLHSFVRSAASTIETALLNDRELNQRILFNAFSKMEAKTRSPLLVAGKNVLISTSKAQKLFGAAEHRIIVQHALYLAERATKATEEIELSPQRIVKIRTTRISSGKSVIGVGVSIVDLTTLGMAIHEKAAARASHFNVADGRFLGTGANSGSESFNEFSSVWKSVTSSVRGMVERKEHIVLIGERGVGKEKLVRGIVCDVHPGVTVIDVEPGLIADDVKADLCSNGKGRSYLILRHLERWTTDEMISAHKVISDISSRGNPVGVAAIVTEAESSESEEDTFHRSFHGLFGRSIQVPPLRHRMNDLPCLVYQMLSEISGTGVSEVSNETLEKLSAYFWPGNLTELRHVLSECLSKKPSGMIEVEDLPASIRLSSIHASGILEHLEREAIVKSLEENDGNRMRTAKSLGIARSSLYRKMKIYKI</sequence>
<evidence type="ECO:0000256" key="2">
    <source>
        <dbReference type="ARBA" id="ARBA00022840"/>
    </source>
</evidence>
<dbReference type="Pfam" id="PF02954">
    <property type="entry name" value="HTH_8"/>
    <property type="match status" value="1"/>
</dbReference>
<dbReference type="Gene3D" id="1.10.10.60">
    <property type="entry name" value="Homeodomain-like"/>
    <property type="match status" value="1"/>
</dbReference>
<dbReference type="AlphaFoldDB" id="A0A8I1A3S4"/>
<dbReference type="InterPro" id="IPR029016">
    <property type="entry name" value="GAF-like_dom_sf"/>
</dbReference>